<dbReference type="Pfam" id="PF00440">
    <property type="entry name" value="TetR_N"/>
    <property type="match status" value="1"/>
</dbReference>
<reference evidence="6" key="1">
    <citation type="submission" date="2021-01" db="EMBL/GenBank/DDBJ databases">
        <title>Whole genome shotgun sequence of Sphaerisporangium rufum NBRC 109079.</title>
        <authorList>
            <person name="Komaki H."/>
            <person name="Tamura T."/>
        </authorList>
    </citation>
    <scope>NUCLEOTIDE SEQUENCE</scope>
    <source>
        <strain evidence="6">NBRC 109079</strain>
    </source>
</reference>
<dbReference type="RefSeq" id="WP_239137942.1">
    <property type="nucleotide sequence ID" value="NZ_BOOU01000101.1"/>
</dbReference>
<feature type="domain" description="HTH tetR-type" evidence="5">
    <location>
        <begin position="9"/>
        <end position="69"/>
    </location>
</feature>
<dbReference type="GO" id="GO:0000976">
    <property type="term" value="F:transcription cis-regulatory region binding"/>
    <property type="evidence" value="ECO:0007669"/>
    <property type="project" value="TreeGrafter"/>
</dbReference>
<dbReference type="EMBL" id="BOOU01000101">
    <property type="protein sequence ID" value="GII81566.1"/>
    <property type="molecule type" value="Genomic_DNA"/>
</dbReference>
<keyword evidence="2 4" id="KW-0238">DNA-binding</keyword>
<accession>A0A919V1Y2</accession>
<organism evidence="6 7">
    <name type="scientific">Sphaerisporangium rufum</name>
    <dbReference type="NCBI Taxonomy" id="1381558"/>
    <lineage>
        <taxon>Bacteria</taxon>
        <taxon>Bacillati</taxon>
        <taxon>Actinomycetota</taxon>
        <taxon>Actinomycetes</taxon>
        <taxon>Streptosporangiales</taxon>
        <taxon>Streptosporangiaceae</taxon>
        <taxon>Sphaerisporangium</taxon>
    </lineage>
</organism>
<dbReference type="SUPFAM" id="SSF48498">
    <property type="entry name" value="Tetracyclin repressor-like, C-terminal domain"/>
    <property type="match status" value="1"/>
</dbReference>
<evidence type="ECO:0000259" key="5">
    <source>
        <dbReference type="PROSITE" id="PS50977"/>
    </source>
</evidence>
<dbReference type="AlphaFoldDB" id="A0A919V1Y2"/>
<name>A0A919V1Y2_9ACTN</name>
<evidence type="ECO:0000256" key="4">
    <source>
        <dbReference type="PROSITE-ProRule" id="PRU00335"/>
    </source>
</evidence>
<comment type="caution">
    <text evidence="6">The sequence shown here is derived from an EMBL/GenBank/DDBJ whole genome shotgun (WGS) entry which is preliminary data.</text>
</comment>
<dbReference type="Proteomes" id="UP000655287">
    <property type="component" value="Unassembled WGS sequence"/>
</dbReference>
<gene>
    <name evidence="6" type="ORF">Sru01_65480</name>
</gene>
<evidence type="ECO:0000256" key="3">
    <source>
        <dbReference type="ARBA" id="ARBA00023163"/>
    </source>
</evidence>
<keyword evidence="1" id="KW-0805">Transcription regulation</keyword>
<dbReference type="PANTHER" id="PTHR30055:SF234">
    <property type="entry name" value="HTH-TYPE TRANSCRIPTIONAL REGULATOR BETI"/>
    <property type="match status" value="1"/>
</dbReference>
<dbReference type="PRINTS" id="PR00455">
    <property type="entry name" value="HTHTETR"/>
</dbReference>
<dbReference type="GO" id="GO:0003700">
    <property type="term" value="F:DNA-binding transcription factor activity"/>
    <property type="evidence" value="ECO:0007669"/>
    <property type="project" value="TreeGrafter"/>
</dbReference>
<feature type="DNA-binding region" description="H-T-H motif" evidence="4">
    <location>
        <begin position="32"/>
        <end position="51"/>
    </location>
</feature>
<dbReference type="InterPro" id="IPR009057">
    <property type="entry name" value="Homeodomain-like_sf"/>
</dbReference>
<dbReference type="PROSITE" id="PS50977">
    <property type="entry name" value="HTH_TETR_2"/>
    <property type="match status" value="1"/>
</dbReference>
<dbReference type="InterPro" id="IPR025996">
    <property type="entry name" value="MT1864/Rv1816-like_C"/>
</dbReference>
<dbReference type="InterPro" id="IPR001647">
    <property type="entry name" value="HTH_TetR"/>
</dbReference>
<dbReference type="Gene3D" id="1.10.357.10">
    <property type="entry name" value="Tetracycline Repressor, domain 2"/>
    <property type="match status" value="1"/>
</dbReference>
<evidence type="ECO:0000313" key="6">
    <source>
        <dbReference type="EMBL" id="GII81566.1"/>
    </source>
</evidence>
<evidence type="ECO:0000256" key="1">
    <source>
        <dbReference type="ARBA" id="ARBA00023015"/>
    </source>
</evidence>
<dbReference type="PANTHER" id="PTHR30055">
    <property type="entry name" value="HTH-TYPE TRANSCRIPTIONAL REGULATOR RUTR"/>
    <property type="match status" value="1"/>
</dbReference>
<dbReference type="InterPro" id="IPR036271">
    <property type="entry name" value="Tet_transcr_reg_TetR-rel_C_sf"/>
</dbReference>
<dbReference type="Pfam" id="PF13305">
    <property type="entry name" value="TetR_C_33"/>
    <property type="match status" value="1"/>
</dbReference>
<sequence>MISRVESAAATRRSLLDAAAALLNEGGPEAVTLREVGSRAGVSRGAPYRHFHDKDDLLAAIAAEAWDRLADEAVALSADPARPAHDKLRDMLSGMLTIGREKPHLYRLMHRAPAAEEMLRAAARSQDPFLTVLSDLVGPDRAHHYGALLLTSVHGILGMEASGQLSREKWRTDADEILETLLGALPAG</sequence>
<keyword evidence="7" id="KW-1185">Reference proteome</keyword>
<dbReference type="SUPFAM" id="SSF46689">
    <property type="entry name" value="Homeodomain-like"/>
    <property type="match status" value="1"/>
</dbReference>
<evidence type="ECO:0000256" key="2">
    <source>
        <dbReference type="ARBA" id="ARBA00023125"/>
    </source>
</evidence>
<dbReference type="InterPro" id="IPR050109">
    <property type="entry name" value="HTH-type_TetR-like_transc_reg"/>
</dbReference>
<keyword evidence="3" id="KW-0804">Transcription</keyword>
<proteinExistence type="predicted"/>
<evidence type="ECO:0000313" key="7">
    <source>
        <dbReference type="Proteomes" id="UP000655287"/>
    </source>
</evidence>
<protein>
    <submittedName>
        <fullName evidence="6">TetR family transcriptional regulator</fullName>
    </submittedName>
</protein>